<comment type="caution">
    <text evidence="1">The sequence shown here is derived from an EMBL/GenBank/DDBJ whole genome shotgun (WGS) entry which is preliminary data.</text>
</comment>
<reference evidence="1 2" key="1">
    <citation type="submission" date="2021-06" db="EMBL/GenBank/DDBJ databases">
        <title>Actinoplanes lichenicola sp. nov., and Actinoplanes ovalisporus sp. nov., isolated from lichen in Thailand.</title>
        <authorList>
            <person name="Saeng-In P."/>
            <person name="Kanchanasin P."/>
            <person name="Yuki M."/>
            <person name="Kudo T."/>
            <person name="Ohkuma M."/>
            <person name="Phongsopitanun W."/>
            <person name="Tanasupawat S."/>
        </authorList>
    </citation>
    <scope>NUCLEOTIDE SEQUENCE [LARGE SCALE GENOMIC DNA]</scope>
    <source>
        <strain evidence="1 2">NBRC 110975</strain>
    </source>
</reference>
<keyword evidence="2" id="KW-1185">Reference proteome</keyword>
<accession>A0ABS5YGX8</accession>
<dbReference type="EMBL" id="JAHKKG010000001">
    <property type="protein sequence ID" value="MBU2662642.1"/>
    <property type="molecule type" value="Genomic_DNA"/>
</dbReference>
<dbReference type="RefSeq" id="WP_215784566.1">
    <property type="nucleotide sequence ID" value="NZ_JAHKKG010000001.1"/>
</dbReference>
<proteinExistence type="predicted"/>
<evidence type="ECO:0000313" key="2">
    <source>
        <dbReference type="Proteomes" id="UP001519654"/>
    </source>
</evidence>
<gene>
    <name evidence="1" type="ORF">KOI35_03905</name>
</gene>
<protein>
    <recommendedName>
        <fullName evidence="3">Ribbon-helix-helix protein CopG domain-containing protein</fullName>
    </recommendedName>
</protein>
<organism evidence="1 2">
    <name type="scientific">Paractinoplanes bogorensis</name>
    <dbReference type="NCBI Taxonomy" id="1610840"/>
    <lineage>
        <taxon>Bacteria</taxon>
        <taxon>Bacillati</taxon>
        <taxon>Actinomycetota</taxon>
        <taxon>Actinomycetes</taxon>
        <taxon>Micromonosporales</taxon>
        <taxon>Micromonosporaceae</taxon>
        <taxon>Paractinoplanes</taxon>
    </lineage>
</organism>
<sequence length="115" mass="12262">MSHDEDLPQTPEQLAAFMERLTFDAPPAPADEATLLDALPPAGSAVMVVRSLRLPVELDEAVAAAAAATEVPKTTWIRQAIEMALAVQAEDDQPISRAEALRALTLLRPARHGTA</sequence>
<evidence type="ECO:0008006" key="3">
    <source>
        <dbReference type="Google" id="ProtNLM"/>
    </source>
</evidence>
<dbReference type="Proteomes" id="UP001519654">
    <property type="component" value="Unassembled WGS sequence"/>
</dbReference>
<name>A0ABS5YGX8_9ACTN</name>
<evidence type="ECO:0000313" key="1">
    <source>
        <dbReference type="EMBL" id="MBU2662642.1"/>
    </source>
</evidence>